<dbReference type="GO" id="GO:0000160">
    <property type="term" value="P:phosphorelay signal transduction system"/>
    <property type="evidence" value="ECO:0007669"/>
    <property type="project" value="InterPro"/>
</dbReference>
<feature type="modified residue" description="4-aspartylphosphate" evidence="2">
    <location>
        <position position="244"/>
    </location>
</feature>
<dbReference type="CDD" id="cd17569">
    <property type="entry name" value="REC_HupR-like"/>
    <property type="match status" value="1"/>
</dbReference>
<reference evidence="4 5" key="1">
    <citation type="journal article" date="2011" name="ISME J.">
        <title>Community ecology of hot spring cyanobacterial mats: predominant populations and their functional potential.</title>
        <authorList>
            <person name="Klatt C.G."/>
            <person name="Wood J.M."/>
            <person name="Rusch D.B."/>
            <person name="Bateson M.M."/>
            <person name="Hamamura N."/>
            <person name="Heidelberg J.F."/>
            <person name="Grossman A.R."/>
            <person name="Bhaya D."/>
            <person name="Cohan F.M."/>
            <person name="Kuhl M."/>
            <person name="Bryant D.A."/>
            <person name="Ward D.M."/>
        </authorList>
    </citation>
    <scope>NUCLEOTIDE SEQUENCE [LARGE SCALE GENOMIC DNA]</scope>
    <source>
        <strain evidence="4">OS</strain>
    </source>
</reference>
<comment type="caution">
    <text evidence="4">The sequence shown here is derived from an EMBL/GenBank/DDBJ whole genome shotgun (WGS) entry which is preliminary data.</text>
</comment>
<name>A0A395LZ39_9BACT</name>
<feature type="modified residue" description="4-aspartylphosphate" evidence="2">
    <location>
        <position position="55"/>
    </location>
</feature>
<dbReference type="InterPro" id="IPR050595">
    <property type="entry name" value="Bact_response_regulator"/>
</dbReference>
<evidence type="ECO:0000313" key="5">
    <source>
        <dbReference type="Proteomes" id="UP000266389"/>
    </source>
</evidence>
<feature type="domain" description="Response regulatory" evidence="3">
    <location>
        <begin position="195"/>
        <end position="310"/>
    </location>
</feature>
<evidence type="ECO:0000256" key="2">
    <source>
        <dbReference type="PROSITE-ProRule" id="PRU00169"/>
    </source>
</evidence>
<dbReference type="SUPFAM" id="SSF52172">
    <property type="entry name" value="CheY-like"/>
    <property type="match status" value="2"/>
</dbReference>
<dbReference type="Proteomes" id="UP000266389">
    <property type="component" value="Unassembled WGS sequence"/>
</dbReference>
<proteinExistence type="predicted"/>
<dbReference type="AlphaFoldDB" id="A0A395LZ39"/>
<dbReference type="Gene3D" id="3.40.50.2300">
    <property type="match status" value="2"/>
</dbReference>
<dbReference type="SMART" id="SM00448">
    <property type="entry name" value="REC"/>
    <property type="match status" value="2"/>
</dbReference>
<evidence type="ECO:0000256" key="1">
    <source>
        <dbReference type="ARBA" id="ARBA00022553"/>
    </source>
</evidence>
<organism evidence="4 5">
    <name type="scientific">Candidatus Thermochlorobacter aerophilus</name>
    <dbReference type="NCBI Taxonomy" id="1868324"/>
    <lineage>
        <taxon>Bacteria</taxon>
        <taxon>Pseudomonadati</taxon>
        <taxon>Chlorobiota</taxon>
        <taxon>Chlorobiia</taxon>
        <taxon>Chlorobiales</taxon>
        <taxon>Candidatus Thermochlorobacteriaceae</taxon>
        <taxon>Candidatus Thermochlorobacter</taxon>
    </lineage>
</organism>
<protein>
    <submittedName>
        <fullName evidence="4">Response regulator</fullName>
    </submittedName>
</protein>
<dbReference type="EMBL" id="PHFL01000058">
    <property type="protein sequence ID" value="RFM23776.1"/>
    <property type="molecule type" value="Genomic_DNA"/>
</dbReference>
<accession>A0A395LZ39</accession>
<dbReference type="Pfam" id="PF00072">
    <property type="entry name" value="Response_reg"/>
    <property type="match status" value="2"/>
</dbReference>
<evidence type="ECO:0000313" key="4">
    <source>
        <dbReference type="EMBL" id="RFM23776.1"/>
    </source>
</evidence>
<evidence type="ECO:0000259" key="3">
    <source>
        <dbReference type="PROSITE" id="PS50110"/>
    </source>
</evidence>
<gene>
    <name evidence="4" type="ORF">D0433_09075</name>
</gene>
<sequence>MQGEKLSVLFVDDEPYVLESLRELFARRYKVFTTTSGEEALEIVKNNNIAIVVSDQRMPGMKGVEVLRAIRELSPNTMRLLLTGFADVDAIVDSVNVGEVFRYVKKPWDVNELTAILLLAENTFLSKQRATESGYKTTTKTPDPVPRRITLPPAVLQELRRRQDAEEKFFQRVNERLKQGIAPEKLLENGSGKPKLLVVDDEPSVLSSLTELLADRYEVLASQTADEALRMLEQDVLIAALISDQRMPSKTGTDLLIEVSSIAPLIPKILITAYTDVEDVVRLINEGQIHRYIQKPWDSRKLKATIAEAVELYKERLVVYLAEREKFGRTFLEYETSVQDAEQERQEDKPEKIELASKLKALSEVRKKKL</sequence>
<dbReference type="PROSITE" id="PS50110">
    <property type="entry name" value="RESPONSE_REGULATORY"/>
    <property type="match status" value="2"/>
</dbReference>
<dbReference type="PANTHER" id="PTHR44591:SF19">
    <property type="entry name" value="TWO-COMPONENT RESPONSE REGULATOR-RELATED"/>
    <property type="match status" value="1"/>
</dbReference>
<feature type="domain" description="Response regulatory" evidence="3">
    <location>
        <begin position="7"/>
        <end position="121"/>
    </location>
</feature>
<dbReference type="InterPro" id="IPR001789">
    <property type="entry name" value="Sig_transdc_resp-reg_receiver"/>
</dbReference>
<dbReference type="InterPro" id="IPR011006">
    <property type="entry name" value="CheY-like_superfamily"/>
</dbReference>
<keyword evidence="1 2" id="KW-0597">Phosphoprotein</keyword>
<dbReference type="PANTHER" id="PTHR44591">
    <property type="entry name" value="STRESS RESPONSE REGULATOR PROTEIN 1"/>
    <property type="match status" value="1"/>
</dbReference>